<evidence type="ECO:0000256" key="1">
    <source>
        <dbReference type="SAM" id="MobiDB-lite"/>
    </source>
</evidence>
<dbReference type="STRING" id="53406.SAMN05421553_2534"/>
<organism evidence="2 3">
    <name type="scientific">Pseudomonas anguilliseptica</name>
    <dbReference type="NCBI Taxonomy" id="53406"/>
    <lineage>
        <taxon>Bacteria</taxon>
        <taxon>Pseudomonadati</taxon>
        <taxon>Pseudomonadota</taxon>
        <taxon>Gammaproteobacteria</taxon>
        <taxon>Pseudomonadales</taxon>
        <taxon>Pseudomonadaceae</taxon>
        <taxon>Pseudomonas</taxon>
    </lineage>
</organism>
<feature type="region of interest" description="Disordered" evidence="1">
    <location>
        <begin position="167"/>
        <end position="195"/>
    </location>
</feature>
<dbReference type="AlphaFoldDB" id="A0A1H5A3F3"/>
<dbReference type="RefSeq" id="WP_090381250.1">
    <property type="nucleotide sequence ID" value="NZ_CP156749.1"/>
</dbReference>
<reference evidence="3" key="1">
    <citation type="submission" date="2016-10" db="EMBL/GenBank/DDBJ databases">
        <authorList>
            <person name="Varghese N."/>
            <person name="Submissions S."/>
        </authorList>
    </citation>
    <scope>NUCLEOTIDE SEQUENCE [LARGE SCALE GENOMIC DNA]</scope>
    <source>
        <strain evidence="3">DSM 12111</strain>
    </source>
</reference>
<keyword evidence="3" id="KW-1185">Reference proteome</keyword>
<gene>
    <name evidence="2" type="ORF">SAMN05421553_2534</name>
</gene>
<evidence type="ECO:0000313" key="2">
    <source>
        <dbReference type="EMBL" id="SED36879.1"/>
    </source>
</evidence>
<dbReference type="EMBL" id="FNSC01000001">
    <property type="protein sequence ID" value="SED36879.1"/>
    <property type="molecule type" value="Genomic_DNA"/>
</dbReference>
<dbReference type="Pfam" id="PF08873">
    <property type="entry name" value="Phage_Mu_Gp37"/>
    <property type="match status" value="1"/>
</dbReference>
<sequence length="195" mass="21500">MLGDLESELIALIKDSPLGKRLKTVDSLPDTPDKDVIKRWGLDAPAAYLVAMDGSITQAIATPQFVVVLVARNARGHQAERRGDGKAVGLYEMIEACIAELHGGQTDSASWQVTRYQFQQEAELRNQGLCAALVLIQADVDPPQKDSVNLGDFLEFHADYDLEPLTPSERQRWLDENHDAPAPDMQSHINPQEGT</sequence>
<dbReference type="InterPro" id="IPR014972">
    <property type="entry name" value="Phage_Mu_Gp37"/>
</dbReference>
<feature type="compositionally biased region" description="Basic and acidic residues" evidence="1">
    <location>
        <begin position="169"/>
        <end position="181"/>
    </location>
</feature>
<dbReference type="Proteomes" id="UP000242849">
    <property type="component" value="Unassembled WGS sequence"/>
</dbReference>
<protein>
    <submittedName>
        <fullName evidence="2">Mu-like prophage protein gp37</fullName>
    </submittedName>
</protein>
<proteinExistence type="predicted"/>
<evidence type="ECO:0000313" key="3">
    <source>
        <dbReference type="Proteomes" id="UP000242849"/>
    </source>
</evidence>
<dbReference type="OrthoDB" id="6871209at2"/>
<name>A0A1H5A3F3_PSEAG</name>
<accession>A0A1H5A3F3</accession>